<proteinExistence type="predicted"/>
<feature type="domain" description="N-acetyltransferase" evidence="1">
    <location>
        <begin position="67"/>
        <end position="205"/>
    </location>
</feature>
<dbReference type="Pfam" id="PF13302">
    <property type="entry name" value="Acetyltransf_3"/>
    <property type="match status" value="1"/>
</dbReference>
<protein>
    <recommendedName>
        <fullName evidence="1">N-acetyltransferase domain-containing protein</fullName>
    </recommendedName>
</protein>
<evidence type="ECO:0000313" key="3">
    <source>
        <dbReference type="Proteomes" id="UP001500556"/>
    </source>
</evidence>
<dbReference type="PANTHER" id="PTHR39173:SF1">
    <property type="entry name" value="ACETYLTRANSFERASE"/>
    <property type="match status" value="1"/>
</dbReference>
<dbReference type="InterPro" id="IPR016181">
    <property type="entry name" value="Acyl_CoA_acyltransferase"/>
</dbReference>
<reference evidence="3" key="1">
    <citation type="journal article" date="2019" name="Int. J. Syst. Evol. Microbiol.">
        <title>The Global Catalogue of Microorganisms (GCM) 10K type strain sequencing project: providing services to taxonomists for standard genome sequencing and annotation.</title>
        <authorList>
            <consortium name="The Broad Institute Genomics Platform"/>
            <consortium name="The Broad Institute Genome Sequencing Center for Infectious Disease"/>
            <person name="Wu L."/>
            <person name="Ma J."/>
        </authorList>
    </citation>
    <scope>NUCLEOTIDE SEQUENCE [LARGE SCALE GENOMIC DNA]</scope>
    <source>
        <strain evidence="3">JCM 18961</strain>
    </source>
</reference>
<dbReference type="InterPro" id="IPR000182">
    <property type="entry name" value="GNAT_dom"/>
</dbReference>
<name>A0ABP8YF62_9MICO</name>
<evidence type="ECO:0000313" key="2">
    <source>
        <dbReference type="EMBL" id="GAA4726237.1"/>
    </source>
</evidence>
<keyword evidence="3" id="KW-1185">Reference proteome</keyword>
<sequence length="206" mass="23313">MLMLPPAYVPRPTGSVGRMTRLVAPHRRYQESYLTATDEFLASGEQRDGDGDWVQEPEPGYAGFTFTREGLRDPEEFGRFVDLRRRARDEDAPRRRGWTPVTFLWMVTGDEYVGSLAIRHRLTERLLEEGGHIGYSVRPTARGHGHATRALGRALALAHGVVDRPRVLVTCLESNLASRAVIERNGGRYEDSRGAVRRYWIPTRPG</sequence>
<dbReference type="Proteomes" id="UP001500556">
    <property type="component" value="Unassembled WGS sequence"/>
</dbReference>
<gene>
    <name evidence="2" type="ORF">GCM10025782_25680</name>
</gene>
<organism evidence="2 3">
    <name type="scientific">Pedococcus ginsenosidimutans</name>
    <dbReference type="NCBI Taxonomy" id="490570"/>
    <lineage>
        <taxon>Bacteria</taxon>
        <taxon>Bacillati</taxon>
        <taxon>Actinomycetota</taxon>
        <taxon>Actinomycetes</taxon>
        <taxon>Micrococcales</taxon>
        <taxon>Intrasporangiaceae</taxon>
        <taxon>Pedococcus</taxon>
    </lineage>
</organism>
<dbReference type="PANTHER" id="PTHR39173">
    <property type="entry name" value="ACETYLTRANSFERASE"/>
    <property type="match status" value="1"/>
</dbReference>
<dbReference type="EMBL" id="BAABLO010000011">
    <property type="protein sequence ID" value="GAA4726237.1"/>
    <property type="molecule type" value="Genomic_DNA"/>
</dbReference>
<comment type="caution">
    <text evidence="2">The sequence shown here is derived from an EMBL/GenBank/DDBJ whole genome shotgun (WGS) entry which is preliminary data.</text>
</comment>
<dbReference type="Gene3D" id="3.40.630.30">
    <property type="match status" value="1"/>
</dbReference>
<dbReference type="SUPFAM" id="SSF55729">
    <property type="entry name" value="Acyl-CoA N-acyltransferases (Nat)"/>
    <property type="match status" value="1"/>
</dbReference>
<accession>A0ABP8YF62</accession>
<evidence type="ECO:0000259" key="1">
    <source>
        <dbReference type="PROSITE" id="PS51186"/>
    </source>
</evidence>
<dbReference type="PROSITE" id="PS51186">
    <property type="entry name" value="GNAT"/>
    <property type="match status" value="1"/>
</dbReference>